<proteinExistence type="predicted"/>
<accession>A0A8J5QYS9</accession>
<keyword evidence="2" id="KW-1185">Reference proteome</keyword>
<name>A0A8J5QYS9_9HYME</name>
<dbReference type="Proteomes" id="UP000729913">
    <property type="component" value="Unassembled WGS sequence"/>
</dbReference>
<reference evidence="1" key="2">
    <citation type="submission" date="2021-04" db="EMBL/GenBank/DDBJ databases">
        <title>Genome-wide patterns of bracovirus chromosomal integration into multiple host tissues during parasitism.</title>
        <authorList>
            <person name="Chebbi M.A.C."/>
        </authorList>
    </citation>
    <scope>NUCLEOTIDE SEQUENCE</scope>
    <source>
        <tissue evidence="1">Whole body</tissue>
    </source>
</reference>
<organism evidence="1 2">
    <name type="scientific">Cotesia typhae</name>
    <dbReference type="NCBI Taxonomy" id="2053667"/>
    <lineage>
        <taxon>Eukaryota</taxon>
        <taxon>Metazoa</taxon>
        <taxon>Ecdysozoa</taxon>
        <taxon>Arthropoda</taxon>
        <taxon>Hexapoda</taxon>
        <taxon>Insecta</taxon>
        <taxon>Pterygota</taxon>
        <taxon>Neoptera</taxon>
        <taxon>Endopterygota</taxon>
        <taxon>Hymenoptera</taxon>
        <taxon>Apocrita</taxon>
        <taxon>Ichneumonoidea</taxon>
        <taxon>Braconidae</taxon>
        <taxon>Microgastrinae</taxon>
        <taxon>Cotesia</taxon>
    </lineage>
</organism>
<evidence type="ECO:0000313" key="2">
    <source>
        <dbReference type="Proteomes" id="UP000729913"/>
    </source>
</evidence>
<gene>
    <name evidence="1" type="ORF">G9C98_004439</name>
</gene>
<comment type="caution">
    <text evidence="1">The sequence shown here is derived from an EMBL/GenBank/DDBJ whole genome shotgun (WGS) entry which is preliminary data.</text>
</comment>
<dbReference type="AlphaFoldDB" id="A0A8J5QYS9"/>
<dbReference type="EMBL" id="JAAOIC020000048">
    <property type="protein sequence ID" value="KAG8037117.1"/>
    <property type="molecule type" value="Genomic_DNA"/>
</dbReference>
<evidence type="ECO:0000313" key="1">
    <source>
        <dbReference type="EMBL" id="KAG8037117.1"/>
    </source>
</evidence>
<protein>
    <submittedName>
        <fullName evidence="1">Uncharacterized protein</fullName>
    </submittedName>
</protein>
<reference evidence="1" key="1">
    <citation type="submission" date="2020-03" db="EMBL/GenBank/DDBJ databases">
        <authorList>
            <person name="Chebbi M.A."/>
            <person name="Drezen J.M."/>
        </authorList>
    </citation>
    <scope>NUCLEOTIDE SEQUENCE</scope>
    <source>
        <tissue evidence="1">Whole body</tissue>
    </source>
</reference>
<sequence>MPALGLVIQHRLSYRRELYFFKVPEGFYNRKFTFSGYLGPPESLFARVMCNYDDTTSAKMSNGHESVQQTADTTGNFIETWILQAQSGKSFNSYRASWS</sequence>